<dbReference type="Proteomes" id="UP001430356">
    <property type="component" value="Unassembled WGS sequence"/>
</dbReference>
<proteinExistence type="inferred from homology"/>
<feature type="region of interest" description="Disordered" evidence="4">
    <location>
        <begin position="358"/>
        <end position="391"/>
    </location>
</feature>
<dbReference type="InterPro" id="IPR000719">
    <property type="entry name" value="Prot_kinase_dom"/>
</dbReference>
<evidence type="ECO:0000256" key="3">
    <source>
        <dbReference type="ARBA" id="ARBA00022840"/>
    </source>
</evidence>
<sequence>MQPPSTSGHSASAVRDGCRSAKVAIVVEDEEGGTNSDGDGAHSGGGSSTSSNSVASRSPVACTTGASRHAAAPLADDAALVASASPARAISAEPEATQDAHASAHDDPAGPPWVTLPRQRPQQPGQDTAGPPTDDVGGARVMRLKPAAPATPSLPDVTRHTLRLHPSTAAPVSNTPADAAPHQQQHQQQLPMPTPTEREEADAHEDAPPAKRLRLSLHKPPAAAAAAHSEGSGGGGGGRRILKLALPSSTGHPPAATAAAVPPPAVAVAADETPAHTSAVPPGLAHNECVRGSEEDAQRVAAVGERTAAPPTAAPTRPPPIVVDTTAATPSAAAAPGLGSPQSVPRRPVPATTTTAAAAAVSAHSPSGTAFGRLRSLTPTPYPSGSGSSGRRHRFVGVVLPAAPPPLLTDFSSIQRTVQDVYEVHDKLSEGTYGEVFKGVDKRTGAAVALKRLKMLGTHQGFPQTSLREVTALRHIQSQRERLEQRLRNDPHHSSGSGSGGSGADPLAEVSQLCDVLLFDRQHRDIVLVFAYATASLAGLCRRQCAFTPSELAYLMKKLLIAMRKLHEMRIIHRDIKSDNVLVTSEGEVQLTDFGLCSIAAAAAAPGSAASGGRVWRTPSVITLAYRPPEMLLGSTAYGEKVDVWSFGCLLAQMYMLEPPFFRHRAQQQQQQQQQQPRTAERTAATELEQLSRITEVLGPLPPVRVYQPDACQHMRVLEQLEAQGRMAESGQAAQPTNWGKLQSIFVPSFLYQQFHGFRGWFEAELQRSRHQPHRRPTQACMDVLCAALQLDPQQRPTAAELLRMPYFTTLDDAPLPGSFQRLLPVTPEREAEVRRGFMIKVQRCGDSHTQRRPPQ</sequence>
<feature type="compositionally biased region" description="Polar residues" evidence="4">
    <location>
        <begin position="1"/>
        <end position="10"/>
    </location>
</feature>
<dbReference type="Gene3D" id="3.30.200.20">
    <property type="entry name" value="Phosphorylase Kinase, domain 1"/>
    <property type="match status" value="1"/>
</dbReference>
<gene>
    <name evidence="6" type="ORF">NESM_000641700</name>
</gene>
<evidence type="ECO:0000313" key="6">
    <source>
        <dbReference type="EMBL" id="KAK7196983.1"/>
    </source>
</evidence>
<dbReference type="Gene3D" id="1.10.510.10">
    <property type="entry name" value="Transferase(Phosphotransferase) domain 1"/>
    <property type="match status" value="1"/>
</dbReference>
<dbReference type="GO" id="GO:0004674">
    <property type="term" value="F:protein serine/threonine kinase activity"/>
    <property type="evidence" value="ECO:0007669"/>
    <property type="project" value="TreeGrafter"/>
</dbReference>
<keyword evidence="7" id="KW-1185">Reference proteome</keyword>
<feature type="region of interest" description="Disordered" evidence="4">
    <location>
        <begin position="293"/>
        <end position="324"/>
    </location>
</feature>
<evidence type="ECO:0000313" key="7">
    <source>
        <dbReference type="Proteomes" id="UP001430356"/>
    </source>
</evidence>
<feature type="region of interest" description="Disordered" evidence="4">
    <location>
        <begin position="481"/>
        <end position="504"/>
    </location>
</feature>
<feature type="compositionally biased region" description="Pro residues" evidence="4">
    <location>
        <begin position="312"/>
        <end position="321"/>
    </location>
</feature>
<feature type="compositionally biased region" description="Low complexity" evidence="4">
    <location>
        <begin position="358"/>
        <end position="367"/>
    </location>
</feature>
<protein>
    <submittedName>
        <fullName evidence="6">Cdc2-related kinase 12</fullName>
    </submittedName>
</protein>
<reference evidence="6 7" key="1">
    <citation type="journal article" date="2021" name="MBio">
        <title>A New Model Trypanosomatid, Novymonas esmeraldas: Genomic Perception of Its 'Candidatus Pandoraea novymonadis' Endosymbiont.</title>
        <authorList>
            <person name="Zakharova A."/>
            <person name="Saura A."/>
            <person name="Butenko A."/>
            <person name="Podesvova L."/>
            <person name="Warmusova S."/>
            <person name="Kostygov A.Y."/>
            <person name="Nenarokova A."/>
            <person name="Lukes J."/>
            <person name="Opperdoes F.R."/>
            <person name="Yurchenko V."/>
        </authorList>
    </citation>
    <scope>NUCLEOTIDE SEQUENCE [LARGE SCALE GENOMIC DNA]</scope>
    <source>
        <strain evidence="6 7">E262AT.01</strain>
    </source>
</reference>
<feature type="compositionally biased region" description="Low complexity" evidence="4">
    <location>
        <begin position="66"/>
        <end position="89"/>
    </location>
</feature>
<name>A0AAW0EW55_9TRYP</name>
<keyword evidence="6" id="KW-0808">Transferase</keyword>
<dbReference type="PANTHER" id="PTHR24056:SF441">
    <property type="entry name" value="KINASE, PUTATIVE-RELATED"/>
    <property type="match status" value="1"/>
</dbReference>
<dbReference type="Pfam" id="PF00069">
    <property type="entry name" value="Pkinase"/>
    <property type="match status" value="1"/>
</dbReference>
<dbReference type="GO" id="GO:0005634">
    <property type="term" value="C:nucleus"/>
    <property type="evidence" value="ECO:0007669"/>
    <property type="project" value="TreeGrafter"/>
</dbReference>
<feature type="compositionally biased region" description="Low complexity" evidence="4">
    <location>
        <begin position="48"/>
        <end position="58"/>
    </location>
</feature>
<accession>A0AAW0EW55</accession>
<keyword evidence="2" id="KW-0547">Nucleotide-binding</keyword>
<dbReference type="PROSITE" id="PS50011">
    <property type="entry name" value="PROTEIN_KINASE_DOM"/>
    <property type="match status" value="1"/>
</dbReference>
<evidence type="ECO:0000256" key="4">
    <source>
        <dbReference type="SAM" id="MobiDB-lite"/>
    </source>
</evidence>
<dbReference type="EMBL" id="JAECZO010000092">
    <property type="protein sequence ID" value="KAK7196983.1"/>
    <property type="molecule type" value="Genomic_DNA"/>
</dbReference>
<dbReference type="GO" id="GO:0005524">
    <property type="term" value="F:ATP binding"/>
    <property type="evidence" value="ECO:0007669"/>
    <property type="project" value="UniProtKB-KW"/>
</dbReference>
<feature type="domain" description="Protein kinase" evidence="5">
    <location>
        <begin position="422"/>
        <end position="808"/>
    </location>
</feature>
<feature type="region of interest" description="Disordered" evidence="4">
    <location>
        <begin position="1"/>
        <end position="259"/>
    </location>
</feature>
<evidence type="ECO:0000256" key="1">
    <source>
        <dbReference type="ARBA" id="ARBA00006485"/>
    </source>
</evidence>
<dbReference type="PANTHER" id="PTHR24056">
    <property type="entry name" value="CELL DIVISION PROTEIN KINASE"/>
    <property type="match status" value="1"/>
</dbReference>
<dbReference type="InterPro" id="IPR008271">
    <property type="entry name" value="Ser/Thr_kinase_AS"/>
</dbReference>
<dbReference type="InterPro" id="IPR050108">
    <property type="entry name" value="CDK"/>
</dbReference>
<organism evidence="6 7">
    <name type="scientific">Novymonas esmeraldas</name>
    <dbReference type="NCBI Taxonomy" id="1808958"/>
    <lineage>
        <taxon>Eukaryota</taxon>
        <taxon>Discoba</taxon>
        <taxon>Euglenozoa</taxon>
        <taxon>Kinetoplastea</taxon>
        <taxon>Metakinetoplastina</taxon>
        <taxon>Trypanosomatida</taxon>
        <taxon>Trypanosomatidae</taxon>
        <taxon>Novymonas</taxon>
    </lineage>
</organism>
<evidence type="ECO:0000256" key="2">
    <source>
        <dbReference type="ARBA" id="ARBA00022741"/>
    </source>
</evidence>
<comment type="caution">
    <text evidence="6">The sequence shown here is derived from an EMBL/GenBank/DDBJ whole genome shotgun (WGS) entry which is preliminary data.</text>
</comment>
<dbReference type="InterPro" id="IPR011009">
    <property type="entry name" value="Kinase-like_dom_sf"/>
</dbReference>
<dbReference type="SMART" id="SM00220">
    <property type="entry name" value="S_TKc"/>
    <property type="match status" value="1"/>
</dbReference>
<feature type="compositionally biased region" description="Basic and acidic residues" evidence="4">
    <location>
        <begin position="481"/>
        <end position="493"/>
    </location>
</feature>
<keyword evidence="6" id="KW-0418">Kinase</keyword>
<comment type="similarity">
    <text evidence="1">Belongs to the protein kinase superfamily. CMGC Ser/Thr protein kinase family. CDC2/CDKX subfamily.</text>
</comment>
<dbReference type="SUPFAM" id="SSF56112">
    <property type="entry name" value="Protein kinase-like (PK-like)"/>
    <property type="match status" value="1"/>
</dbReference>
<evidence type="ECO:0000259" key="5">
    <source>
        <dbReference type="PROSITE" id="PS50011"/>
    </source>
</evidence>
<dbReference type="AlphaFoldDB" id="A0AAW0EW55"/>
<keyword evidence="3" id="KW-0067">ATP-binding</keyword>
<dbReference type="PROSITE" id="PS00108">
    <property type="entry name" value="PROTEIN_KINASE_ST"/>
    <property type="match status" value="1"/>
</dbReference>